<dbReference type="InterPro" id="IPR017941">
    <property type="entry name" value="Rieske_2Fe-2S"/>
</dbReference>
<evidence type="ECO:0000256" key="1">
    <source>
        <dbReference type="ARBA" id="ARBA00022714"/>
    </source>
</evidence>
<dbReference type="PROSITE" id="PS51296">
    <property type="entry name" value="RIESKE"/>
    <property type="match status" value="1"/>
</dbReference>
<proteinExistence type="predicted"/>
<dbReference type="CDD" id="cd03467">
    <property type="entry name" value="Rieske"/>
    <property type="match status" value="1"/>
</dbReference>
<dbReference type="SUPFAM" id="SSF50022">
    <property type="entry name" value="ISP domain"/>
    <property type="match status" value="1"/>
</dbReference>
<name>A0ABQ0MDW8_9BACT</name>
<evidence type="ECO:0000259" key="8">
    <source>
        <dbReference type="PROSITE" id="PS51296"/>
    </source>
</evidence>
<evidence type="ECO:0000256" key="7">
    <source>
        <dbReference type="SAM" id="Phobius"/>
    </source>
</evidence>
<dbReference type="InterPro" id="IPR014349">
    <property type="entry name" value="Rieske_Fe-S_prot"/>
</dbReference>
<dbReference type="PRINTS" id="PR00162">
    <property type="entry name" value="RIESKE"/>
</dbReference>
<sequence>MALEMAGAVIILEPNQKRATAGGCMDSEGRRKFLGVCLAGTAAAAAVAAGYPVFRYLAPRSGATGLQKLVISAADLHEGEAKFFEYGGSSAVLIKTKGGEMVALSAVCTHLGCIVQWVKEQQHFLCPCHGGQFATDGTVLAGPPPKPLARIPVTVTGGNITIG</sequence>
<evidence type="ECO:0000256" key="2">
    <source>
        <dbReference type="ARBA" id="ARBA00022723"/>
    </source>
</evidence>
<accession>A0ABQ0MDW8</accession>
<dbReference type="InterPro" id="IPR005805">
    <property type="entry name" value="Rieske_Fe-S_prot_C"/>
</dbReference>
<keyword evidence="7" id="KW-1133">Transmembrane helix</keyword>
<comment type="cofactor">
    <cofactor evidence="6">
        <name>[2Fe-2S] cluster</name>
        <dbReference type="ChEBI" id="CHEBI:190135"/>
    </cofactor>
</comment>
<comment type="caution">
    <text evidence="9">The sequence shown here is derived from an EMBL/GenBank/DDBJ whole genome shotgun (WGS) entry which is preliminary data.</text>
</comment>
<keyword evidence="4" id="KW-0411">Iron-sulfur</keyword>
<feature type="transmembrane region" description="Helical" evidence="7">
    <location>
        <begin position="33"/>
        <end position="54"/>
    </location>
</feature>
<dbReference type="Gene3D" id="2.102.10.10">
    <property type="entry name" value="Rieske [2Fe-2S] iron-sulphur domain"/>
    <property type="match status" value="1"/>
</dbReference>
<organism evidence="9 10">
    <name type="scientific">Geoanaerobacter pelophilus</name>
    <dbReference type="NCBI Taxonomy" id="60036"/>
    <lineage>
        <taxon>Bacteria</taxon>
        <taxon>Pseudomonadati</taxon>
        <taxon>Thermodesulfobacteriota</taxon>
        <taxon>Desulfuromonadia</taxon>
        <taxon>Geobacterales</taxon>
        <taxon>Geobacteraceae</taxon>
        <taxon>Geoanaerobacter</taxon>
    </lineage>
</organism>
<keyword evidence="3" id="KW-0408">Iron</keyword>
<protein>
    <submittedName>
        <fullName evidence="9">Cytochrome B6</fullName>
    </submittedName>
</protein>
<dbReference type="InterPro" id="IPR036922">
    <property type="entry name" value="Rieske_2Fe-2S_sf"/>
</dbReference>
<dbReference type="PANTHER" id="PTHR10134">
    <property type="entry name" value="CYTOCHROME B-C1 COMPLEX SUBUNIT RIESKE, MITOCHONDRIAL"/>
    <property type="match status" value="1"/>
</dbReference>
<gene>
    <name evidence="9" type="ORF">GPEL0_01r0105</name>
</gene>
<keyword evidence="7" id="KW-0812">Transmembrane</keyword>
<dbReference type="Gene3D" id="1.20.5.700">
    <property type="entry name" value="Single helix bin"/>
    <property type="match status" value="1"/>
</dbReference>
<keyword evidence="10" id="KW-1185">Reference proteome</keyword>
<dbReference type="EMBL" id="BDQG01000001">
    <property type="protein sequence ID" value="GAW65298.1"/>
    <property type="molecule type" value="Genomic_DNA"/>
</dbReference>
<evidence type="ECO:0000313" key="10">
    <source>
        <dbReference type="Proteomes" id="UP000194153"/>
    </source>
</evidence>
<evidence type="ECO:0000256" key="3">
    <source>
        <dbReference type="ARBA" id="ARBA00023004"/>
    </source>
</evidence>
<feature type="domain" description="Rieske" evidence="8">
    <location>
        <begin position="68"/>
        <end position="162"/>
    </location>
</feature>
<keyword evidence="7" id="KW-0472">Membrane</keyword>
<keyword evidence="5" id="KW-1015">Disulfide bond</keyword>
<evidence type="ECO:0000256" key="5">
    <source>
        <dbReference type="ARBA" id="ARBA00023157"/>
    </source>
</evidence>
<evidence type="ECO:0000256" key="4">
    <source>
        <dbReference type="ARBA" id="ARBA00023014"/>
    </source>
</evidence>
<reference evidence="10" key="2">
    <citation type="submission" date="2017-05" db="EMBL/GenBank/DDBJ databases">
        <title>Draft genome sequence of Geobacter pelophilus, a iron(III)-reducing bacteria.</title>
        <authorList>
            <person name="Aoyagi T."/>
            <person name="Koike H."/>
            <person name="Morita T."/>
            <person name="Sato Y."/>
            <person name="Habe H."/>
            <person name="Hori T."/>
        </authorList>
    </citation>
    <scope>NUCLEOTIDE SEQUENCE [LARGE SCALE GENOMIC DNA]</scope>
    <source>
        <strain evidence="10">Drf2</strain>
    </source>
</reference>
<evidence type="ECO:0000256" key="6">
    <source>
        <dbReference type="ARBA" id="ARBA00034078"/>
    </source>
</evidence>
<reference evidence="9 10" key="1">
    <citation type="submission" date="2017-04" db="EMBL/GenBank/DDBJ databases">
        <authorList>
            <consortium name="Geobacter pelophilus Genome Sequencing"/>
            <person name="Aoyagi T."/>
            <person name="Koike H."/>
            <person name="Hori T."/>
        </authorList>
    </citation>
    <scope>NUCLEOTIDE SEQUENCE [LARGE SCALE GENOMIC DNA]</scope>
    <source>
        <strain evidence="9 10">Drf2</strain>
    </source>
</reference>
<dbReference type="Pfam" id="PF00355">
    <property type="entry name" value="Rieske"/>
    <property type="match status" value="1"/>
</dbReference>
<dbReference type="Proteomes" id="UP000194153">
    <property type="component" value="Unassembled WGS sequence"/>
</dbReference>
<keyword evidence="2" id="KW-0479">Metal-binding</keyword>
<keyword evidence="1" id="KW-0001">2Fe-2S</keyword>
<evidence type="ECO:0000313" key="9">
    <source>
        <dbReference type="EMBL" id="GAW65298.1"/>
    </source>
</evidence>